<dbReference type="Gene3D" id="3.30.1600.10">
    <property type="entry name" value="SIR2/SIRT2 'Small Domain"/>
    <property type="match status" value="1"/>
</dbReference>
<evidence type="ECO:0000256" key="2">
    <source>
        <dbReference type="ARBA" id="ARBA00022679"/>
    </source>
</evidence>
<dbReference type="Pfam" id="PF02146">
    <property type="entry name" value="SIR2"/>
    <property type="match status" value="1"/>
</dbReference>
<feature type="binding site" evidence="4">
    <location>
        <position position="121"/>
    </location>
    <ligand>
        <name>Zn(2+)</name>
        <dbReference type="ChEBI" id="CHEBI:29105"/>
    </ligand>
</feature>
<dbReference type="EC" id="2.3.1.286" evidence="1"/>
<evidence type="ECO:0000256" key="3">
    <source>
        <dbReference type="ARBA" id="ARBA00023027"/>
    </source>
</evidence>
<sequence>MIKLPLKNIFILTGAGISAESGIATFRGTDGLWNNYRIEDVATPAAFNKDPSLIWKFYFERIDRIKKSKPNDGHYAIKNLISASKNIYSITQNVDNLHEKAGIKNVIHMHGDIMTAFCPKCKKKYSVTRIKRPLPICKKCNSILRPNVVWFGEIPLYLEKIYNLLTKSSVFISIGTSGNVYPAAEFHLIAKSSGARTVFINLEDTGIQSDLFFLGKAGIILPQLFDKWISKGYIEFNR</sequence>
<dbReference type="InterPro" id="IPR050134">
    <property type="entry name" value="NAD-dep_sirtuin_deacylases"/>
</dbReference>
<evidence type="ECO:0000256" key="4">
    <source>
        <dbReference type="PROSITE-ProRule" id="PRU00236"/>
    </source>
</evidence>
<dbReference type="InterPro" id="IPR026591">
    <property type="entry name" value="Sirtuin_cat_small_dom_sf"/>
</dbReference>
<reference evidence="6 7" key="1">
    <citation type="submission" date="2018-06" db="EMBL/GenBank/DDBJ databases">
        <title>Extensive metabolic versatility and redundancy in microbially diverse, dynamic hydrothermal sediments.</title>
        <authorList>
            <person name="Dombrowski N."/>
            <person name="Teske A."/>
            <person name="Baker B.J."/>
        </authorList>
    </citation>
    <scope>NUCLEOTIDE SEQUENCE [LARGE SCALE GENOMIC DNA]</scope>
    <source>
        <strain evidence="6">B10_G13</strain>
    </source>
</reference>
<dbReference type="AlphaFoldDB" id="A0A660SNP1"/>
<dbReference type="GO" id="GO:0017136">
    <property type="term" value="F:histone deacetylase activity, NAD-dependent"/>
    <property type="evidence" value="ECO:0007669"/>
    <property type="project" value="TreeGrafter"/>
</dbReference>
<evidence type="ECO:0000313" key="7">
    <source>
        <dbReference type="Proteomes" id="UP000271125"/>
    </source>
</evidence>
<evidence type="ECO:0000313" key="6">
    <source>
        <dbReference type="EMBL" id="RKX72388.1"/>
    </source>
</evidence>
<comment type="caution">
    <text evidence="6">The sequence shown here is derived from an EMBL/GenBank/DDBJ whole genome shotgun (WGS) entry which is preliminary data.</text>
</comment>
<name>A0A660SNP1_UNCT6</name>
<keyword evidence="2" id="KW-0808">Transferase</keyword>
<dbReference type="SUPFAM" id="SSF52467">
    <property type="entry name" value="DHS-like NAD/FAD-binding domain"/>
    <property type="match status" value="1"/>
</dbReference>
<evidence type="ECO:0000256" key="1">
    <source>
        <dbReference type="ARBA" id="ARBA00012928"/>
    </source>
</evidence>
<feature type="binding site" evidence="4">
    <location>
        <position position="118"/>
    </location>
    <ligand>
        <name>Zn(2+)</name>
        <dbReference type="ChEBI" id="CHEBI:29105"/>
    </ligand>
</feature>
<keyword evidence="3" id="KW-0520">NAD</keyword>
<dbReference type="Gene3D" id="3.40.50.1220">
    <property type="entry name" value="TPP-binding domain"/>
    <property type="match status" value="1"/>
</dbReference>
<dbReference type="GO" id="GO:0046872">
    <property type="term" value="F:metal ion binding"/>
    <property type="evidence" value="ECO:0007669"/>
    <property type="project" value="UniProtKB-KW"/>
</dbReference>
<feature type="active site" description="Proton acceptor" evidence="4">
    <location>
        <position position="110"/>
    </location>
</feature>
<gene>
    <name evidence="6" type="ORF">DRP43_00905</name>
</gene>
<dbReference type="InterPro" id="IPR003000">
    <property type="entry name" value="Sirtuin"/>
</dbReference>
<evidence type="ECO:0000259" key="5">
    <source>
        <dbReference type="PROSITE" id="PS50305"/>
    </source>
</evidence>
<feature type="binding site" evidence="4">
    <location>
        <position position="137"/>
    </location>
    <ligand>
        <name>Zn(2+)</name>
        <dbReference type="ChEBI" id="CHEBI:29105"/>
    </ligand>
</feature>
<dbReference type="Proteomes" id="UP000271125">
    <property type="component" value="Unassembled WGS sequence"/>
</dbReference>
<dbReference type="EMBL" id="QNBD01000025">
    <property type="protein sequence ID" value="RKX72388.1"/>
    <property type="molecule type" value="Genomic_DNA"/>
</dbReference>
<dbReference type="InterPro" id="IPR029035">
    <property type="entry name" value="DHS-like_NAD/FAD-binding_dom"/>
</dbReference>
<accession>A0A660SNP1</accession>
<keyword evidence="4" id="KW-0862">Zinc</keyword>
<protein>
    <recommendedName>
        <fullName evidence="1">protein acetyllysine N-acetyltransferase</fullName>
        <ecNumber evidence="1">2.3.1.286</ecNumber>
    </recommendedName>
</protein>
<keyword evidence="4" id="KW-0479">Metal-binding</keyword>
<proteinExistence type="predicted"/>
<dbReference type="PROSITE" id="PS50305">
    <property type="entry name" value="SIRTUIN"/>
    <property type="match status" value="1"/>
</dbReference>
<feature type="domain" description="Deacetylase sirtuin-type" evidence="5">
    <location>
        <begin position="1"/>
        <end position="232"/>
    </location>
</feature>
<dbReference type="PANTHER" id="PTHR11085">
    <property type="entry name" value="NAD-DEPENDENT PROTEIN DEACYLASE SIRTUIN-5, MITOCHONDRIAL-RELATED"/>
    <property type="match status" value="1"/>
</dbReference>
<dbReference type="InterPro" id="IPR026590">
    <property type="entry name" value="Ssirtuin_cat_dom"/>
</dbReference>
<dbReference type="PANTHER" id="PTHR11085:SF4">
    <property type="entry name" value="NAD-DEPENDENT PROTEIN DEACYLASE"/>
    <property type="match status" value="1"/>
</dbReference>
<feature type="binding site" evidence="4">
    <location>
        <position position="140"/>
    </location>
    <ligand>
        <name>Zn(2+)</name>
        <dbReference type="ChEBI" id="CHEBI:29105"/>
    </ligand>
</feature>
<organism evidence="6 7">
    <name type="scientific">candidate division TA06 bacterium</name>
    <dbReference type="NCBI Taxonomy" id="2250710"/>
    <lineage>
        <taxon>Bacteria</taxon>
        <taxon>Bacteria division TA06</taxon>
    </lineage>
</organism>
<dbReference type="GO" id="GO:0070403">
    <property type="term" value="F:NAD+ binding"/>
    <property type="evidence" value="ECO:0007669"/>
    <property type="project" value="InterPro"/>
</dbReference>